<dbReference type="EMBL" id="JAHXZJ010001864">
    <property type="protein sequence ID" value="KAH0548738.1"/>
    <property type="molecule type" value="Genomic_DNA"/>
</dbReference>
<comment type="caution">
    <text evidence="1">The sequence shown here is derived from an EMBL/GenBank/DDBJ whole genome shotgun (WGS) entry which is preliminary data.</text>
</comment>
<accession>A0AAV7IC70</accession>
<keyword evidence="2" id="KW-1185">Reference proteome</keyword>
<gene>
    <name evidence="1" type="ORF">KQX54_001900</name>
</gene>
<dbReference type="Proteomes" id="UP000826195">
    <property type="component" value="Unassembled WGS sequence"/>
</dbReference>
<reference evidence="1 2" key="1">
    <citation type="journal article" date="2021" name="J. Hered.">
        <title>A chromosome-level genome assembly of the parasitoid wasp, Cotesia glomerata (Hymenoptera: Braconidae).</title>
        <authorList>
            <person name="Pinto B.J."/>
            <person name="Weis J.J."/>
            <person name="Gamble T."/>
            <person name="Ode P.J."/>
            <person name="Paul R."/>
            <person name="Zaspel J.M."/>
        </authorList>
    </citation>
    <scope>NUCLEOTIDE SEQUENCE [LARGE SCALE GENOMIC DNA]</scope>
    <source>
        <strain evidence="1">CgM1</strain>
    </source>
</reference>
<evidence type="ECO:0000313" key="1">
    <source>
        <dbReference type="EMBL" id="KAH0548738.1"/>
    </source>
</evidence>
<organism evidence="1 2">
    <name type="scientific">Cotesia glomerata</name>
    <name type="common">Lepidopteran parasitic wasp</name>
    <name type="synonym">Apanteles glomeratus</name>
    <dbReference type="NCBI Taxonomy" id="32391"/>
    <lineage>
        <taxon>Eukaryota</taxon>
        <taxon>Metazoa</taxon>
        <taxon>Ecdysozoa</taxon>
        <taxon>Arthropoda</taxon>
        <taxon>Hexapoda</taxon>
        <taxon>Insecta</taxon>
        <taxon>Pterygota</taxon>
        <taxon>Neoptera</taxon>
        <taxon>Endopterygota</taxon>
        <taxon>Hymenoptera</taxon>
        <taxon>Apocrita</taxon>
        <taxon>Ichneumonoidea</taxon>
        <taxon>Braconidae</taxon>
        <taxon>Microgastrinae</taxon>
        <taxon>Cotesia</taxon>
    </lineage>
</organism>
<sequence length="197" mass="22163">MKVYMQSRAHQLDRGSQAVLKADVHLMDPEYPQTDRINRITYIANTSATPEYSTSGFPRCVPGLGDAEIGCEYKGVDRYVCICDLHYFRMYVECIAIATCRGQSDAEVVVVVYIEGVTSKVTVVSRETSLYETLGRPIRFDLPPRLRTYYPIPHLLSQTLFSSSSSSSLISTSFASLPFAHSENTQTNYFYFAQIPP</sequence>
<dbReference type="AlphaFoldDB" id="A0AAV7IC70"/>
<name>A0AAV7IC70_COTGL</name>
<proteinExistence type="predicted"/>
<evidence type="ECO:0000313" key="2">
    <source>
        <dbReference type="Proteomes" id="UP000826195"/>
    </source>
</evidence>
<protein>
    <submittedName>
        <fullName evidence="1">Uncharacterized protein</fullName>
    </submittedName>
</protein>